<sequence>MATCYLCYKTLMRCEQAGVLRSRDSKLVDIGYSPPVQSAIPETDVIELGSCPQEATIQSPVAPVSAEAFKSLFSVIRQDTHTLTGICADRMQKHIQKITCTVQVFFAELVLFRDQNQFLMEMNNEAKVRRSTRSEVLGKAKIISYEDIEEAQVKRTAKDAQKGKSKRGQKLKSIAIGADEDEPEPEPEVVCAARKVRKSTKEDARKHTSIA</sequence>
<name>A0A4Z1HFB7_9HELO</name>
<feature type="region of interest" description="Disordered" evidence="1">
    <location>
        <begin position="155"/>
        <end position="211"/>
    </location>
</feature>
<evidence type="ECO:0000256" key="1">
    <source>
        <dbReference type="SAM" id="MobiDB-lite"/>
    </source>
</evidence>
<evidence type="ECO:0000313" key="2">
    <source>
        <dbReference type="EMBL" id="TGO43707.1"/>
    </source>
</evidence>
<proteinExistence type="predicted"/>
<dbReference type="OrthoDB" id="5420958at2759"/>
<gene>
    <name evidence="2" type="ORF">BOTNAR_1385g00010</name>
</gene>
<reference evidence="2 3" key="1">
    <citation type="submission" date="2017-12" db="EMBL/GenBank/DDBJ databases">
        <title>Comparative genomics of Botrytis spp.</title>
        <authorList>
            <person name="Valero-Jimenez C.A."/>
            <person name="Tapia P."/>
            <person name="Veloso J."/>
            <person name="Silva-Moreno E."/>
            <person name="Staats M."/>
            <person name="Valdes J.H."/>
            <person name="Van Kan J.A.L."/>
        </authorList>
    </citation>
    <scope>NUCLEOTIDE SEQUENCE [LARGE SCALE GENOMIC DNA]</scope>
    <source>
        <strain evidence="2 3">MUCL2120</strain>
    </source>
</reference>
<accession>A0A4Z1HFB7</accession>
<dbReference type="Proteomes" id="UP000297452">
    <property type="component" value="Unassembled WGS sequence"/>
</dbReference>
<comment type="caution">
    <text evidence="2">The sequence shown here is derived from an EMBL/GenBank/DDBJ whole genome shotgun (WGS) entry which is preliminary data.</text>
</comment>
<feature type="compositionally biased region" description="Basic and acidic residues" evidence="1">
    <location>
        <begin position="199"/>
        <end position="211"/>
    </location>
</feature>
<dbReference type="STRING" id="278944.A0A4Z1HFB7"/>
<feature type="compositionally biased region" description="Acidic residues" evidence="1">
    <location>
        <begin position="178"/>
        <end position="187"/>
    </location>
</feature>
<keyword evidence="3" id="KW-1185">Reference proteome</keyword>
<evidence type="ECO:0000313" key="3">
    <source>
        <dbReference type="Proteomes" id="UP000297452"/>
    </source>
</evidence>
<dbReference type="AlphaFoldDB" id="A0A4Z1HFB7"/>
<organism evidence="2 3">
    <name type="scientific">Botryotinia narcissicola</name>
    <dbReference type="NCBI Taxonomy" id="278944"/>
    <lineage>
        <taxon>Eukaryota</taxon>
        <taxon>Fungi</taxon>
        <taxon>Dikarya</taxon>
        <taxon>Ascomycota</taxon>
        <taxon>Pezizomycotina</taxon>
        <taxon>Leotiomycetes</taxon>
        <taxon>Helotiales</taxon>
        <taxon>Sclerotiniaceae</taxon>
        <taxon>Botryotinia</taxon>
    </lineage>
</organism>
<dbReference type="EMBL" id="PQXJ01001379">
    <property type="protein sequence ID" value="TGO43707.1"/>
    <property type="molecule type" value="Genomic_DNA"/>
</dbReference>
<protein>
    <submittedName>
        <fullName evidence="2">Uncharacterized protein</fullName>
    </submittedName>
</protein>